<reference evidence="7 8" key="1">
    <citation type="submission" date="2022-04" db="EMBL/GenBank/DDBJ databases">
        <title>The arsenic-methylating capacity of Chitinophaga filiformis YT5 during chitin decomposition.</title>
        <authorList>
            <person name="Chen G."/>
            <person name="Liang Y."/>
        </authorList>
    </citation>
    <scope>NUCLEOTIDE SEQUENCE [LARGE SCALE GENOMIC DNA]</scope>
    <source>
        <strain evidence="7 8">YT5</strain>
    </source>
</reference>
<dbReference type="InterPro" id="IPR014284">
    <property type="entry name" value="RNA_pol_sigma-70_dom"/>
</dbReference>
<dbReference type="RefSeq" id="WP_247814268.1">
    <property type="nucleotide sequence ID" value="NZ_CP095855.1"/>
</dbReference>
<evidence type="ECO:0000259" key="6">
    <source>
        <dbReference type="Pfam" id="PF08281"/>
    </source>
</evidence>
<accession>A0ABY4I7W5</accession>
<evidence type="ECO:0000256" key="2">
    <source>
        <dbReference type="ARBA" id="ARBA00023015"/>
    </source>
</evidence>
<name>A0ABY4I7W5_CHIFI</name>
<dbReference type="InterPro" id="IPR013324">
    <property type="entry name" value="RNA_pol_sigma_r3/r4-like"/>
</dbReference>
<dbReference type="Gene3D" id="1.10.1740.10">
    <property type="match status" value="1"/>
</dbReference>
<dbReference type="Proteomes" id="UP000830198">
    <property type="component" value="Chromosome"/>
</dbReference>
<dbReference type="SUPFAM" id="SSF88659">
    <property type="entry name" value="Sigma3 and sigma4 domains of RNA polymerase sigma factors"/>
    <property type="match status" value="1"/>
</dbReference>
<dbReference type="Pfam" id="PF08281">
    <property type="entry name" value="Sigma70_r4_2"/>
    <property type="match status" value="1"/>
</dbReference>
<dbReference type="SUPFAM" id="SSF88946">
    <property type="entry name" value="Sigma2 domain of RNA polymerase sigma factors"/>
    <property type="match status" value="1"/>
</dbReference>
<evidence type="ECO:0000313" key="7">
    <source>
        <dbReference type="EMBL" id="UPK72186.1"/>
    </source>
</evidence>
<dbReference type="Pfam" id="PF04542">
    <property type="entry name" value="Sigma70_r2"/>
    <property type="match status" value="1"/>
</dbReference>
<dbReference type="EMBL" id="CP095855">
    <property type="protein sequence ID" value="UPK72186.1"/>
    <property type="molecule type" value="Genomic_DNA"/>
</dbReference>
<dbReference type="NCBIfam" id="TIGR02937">
    <property type="entry name" value="sigma70-ECF"/>
    <property type="match status" value="1"/>
</dbReference>
<evidence type="ECO:0000256" key="3">
    <source>
        <dbReference type="ARBA" id="ARBA00023082"/>
    </source>
</evidence>
<keyword evidence="3" id="KW-0731">Sigma factor</keyword>
<dbReference type="PANTHER" id="PTHR43133">
    <property type="entry name" value="RNA POLYMERASE ECF-TYPE SIGMA FACTO"/>
    <property type="match status" value="1"/>
</dbReference>
<protein>
    <submittedName>
        <fullName evidence="7">Sigma-70 family RNA polymerase sigma factor</fullName>
    </submittedName>
</protein>
<dbReference type="InterPro" id="IPR039425">
    <property type="entry name" value="RNA_pol_sigma-70-like"/>
</dbReference>
<sequence length="202" mass="23910">MSHNFCNIYYQTVVYFDMIDEKELLPRILHGDLKAFEVLVKQYQGLVFHVVNRIINTKEDKEDICQEVFMKVHQHLHRFEYKSRLSTWIARIAYVTAINYGKKHNSSNTVAHPADIENYSFAEDHPGQQLDKKDVTAYINRLIAQMPEQYRTVLTLFHLNEFSYREIEEITGMPEGTVKSYLFRGRKLLKEKLSVYLKNELS</sequence>
<keyword evidence="8" id="KW-1185">Reference proteome</keyword>
<keyword evidence="4" id="KW-0804">Transcription</keyword>
<dbReference type="InterPro" id="IPR013249">
    <property type="entry name" value="RNA_pol_sigma70_r4_t2"/>
</dbReference>
<dbReference type="CDD" id="cd06171">
    <property type="entry name" value="Sigma70_r4"/>
    <property type="match status" value="1"/>
</dbReference>
<evidence type="ECO:0000313" key="8">
    <source>
        <dbReference type="Proteomes" id="UP000830198"/>
    </source>
</evidence>
<feature type="domain" description="RNA polymerase sigma factor 70 region 4 type 2" evidence="6">
    <location>
        <begin position="138"/>
        <end position="189"/>
    </location>
</feature>
<dbReference type="InterPro" id="IPR007627">
    <property type="entry name" value="RNA_pol_sigma70_r2"/>
</dbReference>
<organism evidence="7 8">
    <name type="scientific">Chitinophaga filiformis</name>
    <name type="common">Myxococcus filiformis</name>
    <name type="synonym">Flexibacter filiformis</name>
    <dbReference type="NCBI Taxonomy" id="104663"/>
    <lineage>
        <taxon>Bacteria</taxon>
        <taxon>Pseudomonadati</taxon>
        <taxon>Bacteroidota</taxon>
        <taxon>Chitinophagia</taxon>
        <taxon>Chitinophagales</taxon>
        <taxon>Chitinophagaceae</taxon>
        <taxon>Chitinophaga</taxon>
    </lineage>
</organism>
<proteinExistence type="inferred from homology"/>
<feature type="domain" description="RNA polymerase sigma-70 region 2" evidence="5">
    <location>
        <begin position="39"/>
        <end position="104"/>
    </location>
</feature>
<dbReference type="InterPro" id="IPR013325">
    <property type="entry name" value="RNA_pol_sigma_r2"/>
</dbReference>
<gene>
    <name evidence="7" type="ORF">MYF79_12910</name>
</gene>
<dbReference type="PANTHER" id="PTHR43133:SF51">
    <property type="entry name" value="RNA POLYMERASE SIGMA FACTOR"/>
    <property type="match status" value="1"/>
</dbReference>
<evidence type="ECO:0000256" key="4">
    <source>
        <dbReference type="ARBA" id="ARBA00023163"/>
    </source>
</evidence>
<keyword evidence="2" id="KW-0805">Transcription regulation</keyword>
<evidence type="ECO:0000259" key="5">
    <source>
        <dbReference type="Pfam" id="PF04542"/>
    </source>
</evidence>
<dbReference type="Gene3D" id="1.10.10.10">
    <property type="entry name" value="Winged helix-like DNA-binding domain superfamily/Winged helix DNA-binding domain"/>
    <property type="match status" value="1"/>
</dbReference>
<evidence type="ECO:0000256" key="1">
    <source>
        <dbReference type="ARBA" id="ARBA00010641"/>
    </source>
</evidence>
<comment type="similarity">
    <text evidence="1">Belongs to the sigma-70 factor family. ECF subfamily.</text>
</comment>
<dbReference type="InterPro" id="IPR036388">
    <property type="entry name" value="WH-like_DNA-bd_sf"/>
</dbReference>